<gene>
    <name evidence="9" type="ORF">FBEOM_6368</name>
</gene>
<dbReference type="GO" id="GO:0008270">
    <property type="term" value="F:zinc ion binding"/>
    <property type="evidence" value="ECO:0007669"/>
    <property type="project" value="InterPro"/>
</dbReference>
<evidence type="ECO:0000256" key="6">
    <source>
        <dbReference type="ARBA" id="ARBA00023242"/>
    </source>
</evidence>
<organism evidence="9 10">
    <name type="scientific">Fusarium beomiforme</name>
    <dbReference type="NCBI Taxonomy" id="44412"/>
    <lineage>
        <taxon>Eukaryota</taxon>
        <taxon>Fungi</taxon>
        <taxon>Dikarya</taxon>
        <taxon>Ascomycota</taxon>
        <taxon>Pezizomycotina</taxon>
        <taxon>Sordariomycetes</taxon>
        <taxon>Hypocreomycetidae</taxon>
        <taxon>Hypocreales</taxon>
        <taxon>Nectriaceae</taxon>
        <taxon>Fusarium</taxon>
        <taxon>Fusarium burgessii species complex</taxon>
    </lineage>
</organism>
<dbReference type="OrthoDB" id="4337792at2759"/>
<evidence type="ECO:0000259" key="8">
    <source>
        <dbReference type="PROSITE" id="PS50048"/>
    </source>
</evidence>
<evidence type="ECO:0000313" key="10">
    <source>
        <dbReference type="Proteomes" id="UP000730481"/>
    </source>
</evidence>
<comment type="caution">
    <text evidence="9">The sequence shown here is derived from an EMBL/GenBank/DDBJ whole genome shotgun (WGS) entry which is preliminary data.</text>
</comment>
<feature type="domain" description="Zn(2)-C6 fungal-type" evidence="8">
    <location>
        <begin position="15"/>
        <end position="46"/>
    </location>
</feature>
<dbReference type="SMART" id="SM00066">
    <property type="entry name" value="GAL4"/>
    <property type="match status" value="1"/>
</dbReference>
<evidence type="ECO:0000256" key="2">
    <source>
        <dbReference type="ARBA" id="ARBA00022833"/>
    </source>
</evidence>
<dbReference type="GO" id="GO:0005634">
    <property type="term" value="C:nucleus"/>
    <property type="evidence" value="ECO:0007669"/>
    <property type="project" value="TreeGrafter"/>
</dbReference>
<evidence type="ECO:0000256" key="4">
    <source>
        <dbReference type="ARBA" id="ARBA00023125"/>
    </source>
</evidence>
<dbReference type="CDD" id="cd00067">
    <property type="entry name" value="GAL4"/>
    <property type="match status" value="1"/>
</dbReference>
<protein>
    <submittedName>
        <fullName evidence="9">Activator of stress s 1</fullName>
    </submittedName>
</protein>
<dbReference type="GO" id="GO:0006351">
    <property type="term" value="P:DNA-templated transcription"/>
    <property type="evidence" value="ECO:0007669"/>
    <property type="project" value="InterPro"/>
</dbReference>
<dbReference type="Gene3D" id="4.10.240.10">
    <property type="entry name" value="Zn(2)-C6 fungal-type DNA-binding domain"/>
    <property type="match status" value="1"/>
</dbReference>
<dbReference type="PROSITE" id="PS00463">
    <property type="entry name" value="ZN2_CY6_FUNGAL_1"/>
    <property type="match status" value="1"/>
</dbReference>
<dbReference type="PROSITE" id="PS50048">
    <property type="entry name" value="ZN2_CY6_FUNGAL_2"/>
    <property type="match status" value="1"/>
</dbReference>
<proteinExistence type="predicted"/>
<feature type="region of interest" description="Disordered" evidence="7">
    <location>
        <begin position="168"/>
        <end position="196"/>
    </location>
</feature>
<feature type="compositionally biased region" description="Polar residues" evidence="7">
    <location>
        <begin position="168"/>
        <end position="177"/>
    </location>
</feature>
<dbReference type="EMBL" id="PVQB02000268">
    <property type="protein sequence ID" value="KAF4339718.1"/>
    <property type="molecule type" value="Genomic_DNA"/>
</dbReference>
<keyword evidence="4" id="KW-0238">DNA-binding</keyword>
<accession>A0A9P5DZ47</accession>
<evidence type="ECO:0000256" key="3">
    <source>
        <dbReference type="ARBA" id="ARBA00023015"/>
    </source>
</evidence>
<dbReference type="Pfam" id="PF00172">
    <property type="entry name" value="Zn_clus"/>
    <property type="match status" value="1"/>
</dbReference>
<reference evidence="9" key="2">
    <citation type="submission" date="2020-02" db="EMBL/GenBank/DDBJ databases">
        <title>Identification and distribution of gene clusters putatively required for synthesis of sphingolipid metabolism inhibitors in phylogenetically diverse species of the filamentous fungus Fusarium.</title>
        <authorList>
            <person name="Kim H.-S."/>
            <person name="Busman M."/>
            <person name="Brown D.W."/>
            <person name="Divon H."/>
            <person name="Uhlig S."/>
            <person name="Proctor R.H."/>
        </authorList>
    </citation>
    <scope>NUCLEOTIDE SEQUENCE</scope>
    <source>
        <strain evidence="9">NRRL 25174</strain>
    </source>
</reference>
<name>A0A9P5DZ47_9HYPO</name>
<dbReference type="AlphaFoldDB" id="A0A9P5DZ47"/>
<dbReference type="PANTHER" id="PTHR31944:SF129">
    <property type="entry name" value="ASPYRIDONES CLUSTER REGULATOR APDR-RELATED"/>
    <property type="match status" value="1"/>
</dbReference>
<dbReference type="SUPFAM" id="SSF57701">
    <property type="entry name" value="Zn2/Cys6 DNA-binding domain"/>
    <property type="match status" value="1"/>
</dbReference>
<keyword evidence="6" id="KW-0539">Nucleus</keyword>
<dbReference type="GO" id="GO:0001228">
    <property type="term" value="F:DNA-binding transcription activator activity, RNA polymerase II-specific"/>
    <property type="evidence" value="ECO:0007669"/>
    <property type="project" value="TreeGrafter"/>
</dbReference>
<reference evidence="9" key="1">
    <citation type="journal article" date="2017" name="Mycologia">
        <title>Fusarium algeriense, sp. nov., a novel toxigenic crown rot pathogen of durum wheat from Algeria is nested in the Fusarium burgessii species complex.</title>
        <authorList>
            <person name="Laraba I."/>
            <person name="Keddad A."/>
            <person name="Boureghda H."/>
            <person name="Abdallah N."/>
            <person name="Vaughan M.M."/>
            <person name="Proctor R.H."/>
            <person name="Busman M."/>
            <person name="O'Donnell K."/>
        </authorList>
    </citation>
    <scope>NUCLEOTIDE SEQUENCE</scope>
    <source>
        <strain evidence="9">NRRL 25174</strain>
    </source>
</reference>
<keyword evidence="3" id="KW-0805">Transcription regulation</keyword>
<dbReference type="InterPro" id="IPR036864">
    <property type="entry name" value="Zn2-C6_fun-type_DNA-bd_sf"/>
</dbReference>
<dbReference type="PANTHER" id="PTHR31944">
    <property type="entry name" value="HEME-RESPONSIVE ZINC FINGER TRANSCRIPTION FACTOR HAP1"/>
    <property type="match status" value="1"/>
</dbReference>
<keyword evidence="10" id="KW-1185">Reference proteome</keyword>
<dbReference type="InterPro" id="IPR007219">
    <property type="entry name" value="XnlR_reg_dom"/>
</dbReference>
<dbReference type="Pfam" id="PF04082">
    <property type="entry name" value="Fungal_trans"/>
    <property type="match status" value="1"/>
</dbReference>
<keyword evidence="2" id="KW-0862">Zinc</keyword>
<evidence type="ECO:0000256" key="7">
    <source>
        <dbReference type="SAM" id="MobiDB-lite"/>
    </source>
</evidence>
<keyword evidence="5" id="KW-0804">Transcription</keyword>
<evidence type="ECO:0000313" key="9">
    <source>
        <dbReference type="EMBL" id="KAF4339718.1"/>
    </source>
</evidence>
<dbReference type="Proteomes" id="UP000730481">
    <property type="component" value="Unassembled WGS sequence"/>
</dbReference>
<evidence type="ECO:0000256" key="5">
    <source>
        <dbReference type="ARBA" id="ARBA00023163"/>
    </source>
</evidence>
<dbReference type="CDD" id="cd12148">
    <property type="entry name" value="fungal_TF_MHR"/>
    <property type="match status" value="1"/>
</dbReference>
<evidence type="ECO:0000256" key="1">
    <source>
        <dbReference type="ARBA" id="ARBA00022723"/>
    </source>
</evidence>
<dbReference type="GO" id="GO:0000978">
    <property type="term" value="F:RNA polymerase II cis-regulatory region sequence-specific DNA binding"/>
    <property type="evidence" value="ECO:0007669"/>
    <property type="project" value="TreeGrafter"/>
</dbReference>
<keyword evidence="1" id="KW-0479">Metal-binding</keyword>
<sequence>MDPGPAYKRRRPAVACTECRRRKIRCDRHSPCGPCSKSVPSLRCVYNNQPTTRIPETYLDPGMHHMQQHDSVLGHAHRNAIAHEQSIFGQQPFDEVQDMDLFNIDVTPMGDHVMGFVDMDFFGMNDVSHSKSTSTDSTNSLFQGLSRSPSWTTCSLPSTMASSVTNSLQNMPLSQTKSSERTSVAEPRENEYTDADDHENHWFQPFSKCEKLKFLVDSLSGDDLCLSPQQEAIRPLFETYKRFILEVQKARRSDLATNNPAGSQKTARDLLPVRRTCDSLVDTYIKTFESVLRIIHVPSFLRDYENFWEDSASSITSTDETFACKLLLVAALGSITFIPTESQKEQASSCRAQSSNWISHVKDWLARKSMKGMRGDLSMAQIACLLALTRHTHHQDPAPMGVAWLSEGHGLTHMAVQMGLHREPRVRSPNMSVKEAEIRRRLWATMLELSLQVSVDQGLPAPIAPESYDCEVPSSIADDDMVLGVDSQATGHASVLMLLARTQRLRLRILQLVNAPGSSKTYQECYSLASELTTECSSGLAKLQSSLTDFQINLLTSFTKPFVLVLHEAFTEEAYSKPEYYYSRRMRLEISAQLLSPTKEQGPYSALLTNGSGQYSLMQRQATMSLSLDLVREFEEDLFPLLDSGSRAQLRDILSSSVANFKGRVEASRGSESSTEFLLFSCALSYVQILEQKQSDQKKDQSITETLKTVLKFCCDTLEQQRRRASLAESDIWMN</sequence>
<dbReference type="InterPro" id="IPR051430">
    <property type="entry name" value="Fungal_TF_Env_Response"/>
</dbReference>
<dbReference type="InterPro" id="IPR001138">
    <property type="entry name" value="Zn2Cys6_DnaBD"/>
</dbReference>